<keyword evidence="1" id="KW-0812">Transmembrane</keyword>
<keyword evidence="1" id="KW-0472">Membrane</keyword>
<evidence type="ECO:0000256" key="1">
    <source>
        <dbReference type="SAM" id="Phobius"/>
    </source>
</evidence>
<dbReference type="RefSeq" id="WP_203242443.1">
    <property type="nucleotide sequence ID" value="NZ_JAFBRH010000003.1"/>
</dbReference>
<keyword evidence="3" id="KW-1185">Reference proteome</keyword>
<gene>
    <name evidence="2" type="ORF">JQV55_11935</name>
</gene>
<feature type="transmembrane region" description="Helical" evidence="1">
    <location>
        <begin position="47"/>
        <end position="67"/>
    </location>
</feature>
<reference evidence="2 3" key="1">
    <citation type="submission" date="2021-01" db="EMBL/GenBank/DDBJ databases">
        <title>Diatom-associated Roseobacters Show Island Model of Population Structure.</title>
        <authorList>
            <person name="Qu L."/>
            <person name="Feng X."/>
            <person name="Chen Y."/>
            <person name="Li L."/>
            <person name="Wang X."/>
            <person name="Hu Z."/>
            <person name="Wang H."/>
            <person name="Luo H."/>
        </authorList>
    </citation>
    <scope>NUCLEOTIDE SEQUENCE [LARGE SCALE GENOMIC DNA]</scope>
    <source>
        <strain evidence="2 3">TR60-84</strain>
    </source>
</reference>
<comment type="caution">
    <text evidence="2">The sequence shown here is derived from an EMBL/GenBank/DDBJ whole genome shotgun (WGS) entry which is preliminary data.</text>
</comment>
<name>A0AAE3B6P7_9RHOB</name>
<keyword evidence="1" id="KW-1133">Transmembrane helix</keyword>
<sequence>MFGIEQKVERAARKGAAFSAAALLGGVGVAFLTAASWMVLTELRSEIFAATVIGAAYVGAAAIAAALGMKKPHSPPKPIGPTQDTSEMSPLQLVVLSFVQGFEQGRQKDRVV</sequence>
<protein>
    <submittedName>
        <fullName evidence="2">Phage holin family protein</fullName>
    </submittedName>
</protein>
<evidence type="ECO:0000313" key="2">
    <source>
        <dbReference type="EMBL" id="MBM1714269.1"/>
    </source>
</evidence>
<accession>A0AAE3B6P7</accession>
<dbReference type="AlphaFoldDB" id="A0AAE3B6P7"/>
<dbReference type="EMBL" id="JAFBRM010000003">
    <property type="protein sequence ID" value="MBM1714269.1"/>
    <property type="molecule type" value="Genomic_DNA"/>
</dbReference>
<evidence type="ECO:0000313" key="3">
    <source>
        <dbReference type="Proteomes" id="UP000732193"/>
    </source>
</evidence>
<dbReference type="Proteomes" id="UP000732193">
    <property type="component" value="Unassembled WGS sequence"/>
</dbReference>
<proteinExistence type="predicted"/>
<dbReference type="Pfam" id="PF07332">
    <property type="entry name" value="Phage_holin_3_6"/>
    <property type="match status" value="1"/>
</dbReference>
<feature type="transmembrane region" description="Helical" evidence="1">
    <location>
        <begin position="21"/>
        <end position="41"/>
    </location>
</feature>
<dbReference type="InterPro" id="IPR009937">
    <property type="entry name" value="Phage_holin_3_6"/>
</dbReference>
<organism evidence="2 3">
    <name type="scientific">Sulfitobacter geojensis</name>
    <dbReference type="NCBI Taxonomy" id="1342299"/>
    <lineage>
        <taxon>Bacteria</taxon>
        <taxon>Pseudomonadati</taxon>
        <taxon>Pseudomonadota</taxon>
        <taxon>Alphaproteobacteria</taxon>
        <taxon>Rhodobacterales</taxon>
        <taxon>Roseobacteraceae</taxon>
        <taxon>Sulfitobacter</taxon>
    </lineage>
</organism>